<evidence type="ECO:0000313" key="2">
    <source>
        <dbReference type="Proteomes" id="UP001177021"/>
    </source>
</evidence>
<organism evidence="1 2">
    <name type="scientific">Trifolium pratense</name>
    <name type="common">Red clover</name>
    <dbReference type="NCBI Taxonomy" id="57577"/>
    <lineage>
        <taxon>Eukaryota</taxon>
        <taxon>Viridiplantae</taxon>
        <taxon>Streptophyta</taxon>
        <taxon>Embryophyta</taxon>
        <taxon>Tracheophyta</taxon>
        <taxon>Spermatophyta</taxon>
        <taxon>Magnoliopsida</taxon>
        <taxon>eudicotyledons</taxon>
        <taxon>Gunneridae</taxon>
        <taxon>Pentapetalae</taxon>
        <taxon>rosids</taxon>
        <taxon>fabids</taxon>
        <taxon>Fabales</taxon>
        <taxon>Fabaceae</taxon>
        <taxon>Papilionoideae</taxon>
        <taxon>50 kb inversion clade</taxon>
        <taxon>NPAAA clade</taxon>
        <taxon>Hologalegina</taxon>
        <taxon>IRL clade</taxon>
        <taxon>Trifolieae</taxon>
        <taxon>Trifolium</taxon>
    </lineage>
</organism>
<reference evidence="1" key="1">
    <citation type="submission" date="2023-10" db="EMBL/GenBank/DDBJ databases">
        <authorList>
            <person name="Rodriguez Cubillos JULIANA M."/>
            <person name="De Vega J."/>
        </authorList>
    </citation>
    <scope>NUCLEOTIDE SEQUENCE</scope>
</reference>
<keyword evidence="2" id="KW-1185">Reference proteome</keyword>
<comment type="caution">
    <text evidence="1">The sequence shown here is derived from an EMBL/GenBank/DDBJ whole genome shotgun (WGS) entry which is preliminary data.</text>
</comment>
<name>A0ACB0LF75_TRIPR</name>
<accession>A0ACB0LF75</accession>
<gene>
    <name evidence="1" type="ORF">MILVUS5_LOCUS32575</name>
</gene>
<proteinExistence type="predicted"/>
<protein>
    <submittedName>
        <fullName evidence="1">Uncharacterized protein</fullName>
    </submittedName>
</protein>
<dbReference type="EMBL" id="CASHSV030000513">
    <property type="protein sequence ID" value="CAJ2668119.1"/>
    <property type="molecule type" value="Genomic_DNA"/>
</dbReference>
<sequence>MNIFCDSSVGLEKLSDYDDDLYKFYHHEESQITTNSYGYKLDSQLRKNVIDWLIQTHHEQKLMPETLYLCVNILDRFLSKSSFEVATKDKLKLLGLSSMLLASKYEQRSAIRVYDIEYMAEYSYFPDEICVMEKRILQQLDWILTVPTPYVFLIRNIRASLLSDEDKIMENMAFFFSELSLTHYYVMCDYKPSTIAASAVYCARIILGRYPYWSNELKMCTGYSEEKLLYCVKVMMELCYETCKEGTMEVFKKFSSLNWSRVSCVAQEVLEEAVLS</sequence>
<evidence type="ECO:0000313" key="1">
    <source>
        <dbReference type="EMBL" id="CAJ2668119.1"/>
    </source>
</evidence>
<dbReference type="Proteomes" id="UP001177021">
    <property type="component" value="Unassembled WGS sequence"/>
</dbReference>